<feature type="region of interest" description="Disordered" evidence="1">
    <location>
        <begin position="32"/>
        <end position="139"/>
    </location>
</feature>
<evidence type="ECO:0000313" key="3">
    <source>
        <dbReference type="EMBL" id="NHN89392.1"/>
    </source>
</evidence>
<gene>
    <name evidence="3" type="ORF">GOB81_12245</name>
</gene>
<reference evidence="3 4" key="1">
    <citation type="journal article" date="2020" name="Int. J. Syst. Evol. Microbiol.">
        <title>Novel acetic acid bacteria from cider fermentations: Acetobacter conturbans sp. nov. and Acetobacter fallax sp. nov.</title>
        <authorList>
            <person name="Sombolestani A.S."/>
            <person name="Cleenwerck I."/>
            <person name="Cnockaert M."/>
            <person name="Borremans W."/>
            <person name="Wieme A.D."/>
            <person name="De Vuyst L."/>
            <person name="Vandamme P."/>
        </authorList>
    </citation>
    <scope>NUCLEOTIDE SEQUENCE [LARGE SCALE GENOMIC DNA]</scope>
    <source>
        <strain evidence="3 4">LMG 1627</strain>
    </source>
</reference>
<keyword evidence="2" id="KW-0732">Signal</keyword>
<evidence type="ECO:0000256" key="1">
    <source>
        <dbReference type="SAM" id="MobiDB-lite"/>
    </source>
</evidence>
<feature type="compositionally biased region" description="Basic and acidic residues" evidence="1">
    <location>
        <begin position="89"/>
        <end position="101"/>
    </location>
</feature>
<dbReference type="Proteomes" id="UP000631653">
    <property type="component" value="Unassembled WGS sequence"/>
</dbReference>
<sequence length="139" mass="14312">MFASTRFTAVFPATALLALMITAGMTAPTHAHAQESGALAGAEMMSGDPTREDSSTAGQASGRHENLHVKGHRKLPPGYQDAPSMDLTHGPDPEHAQHVTRDAVTGADLSKFGSAYQDTGPTGGGSLGDSTGNGWVSPR</sequence>
<keyword evidence="4" id="KW-1185">Reference proteome</keyword>
<feature type="compositionally biased region" description="Low complexity" evidence="1">
    <location>
        <begin position="128"/>
        <end position="139"/>
    </location>
</feature>
<evidence type="ECO:0000256" key="2">
    <source>
        <dbReference type="SAM" id="SignalP"/>
    </source>
</evidence>
<dbReference type="EMBL" id="WOSY01000011">
    <property type="protein sequence ID" value="NHN89392.1"/>
    <property type="molecule type" value="Genomic_DNA"/>
</dbReference>
<protein>
    <submittedName>
        <fullName evidence="3">Uncharacterized protein</fullName>
    </submittedName>
</protein>
<organism evidence="3 4">
    <name type="scientific">Acetobacter conturbans</name>
    <dbReference type="NCBI Taxonomy" id="1737472"/>
    <lineage>
        <taxon>Bacteria</taxon>
        <taxon>Pseudomonadati</taxon>
        <taxon>Pseudomonadota</taxon>
        <taxon>Alphaproteobacteria</taxon>
        <taxon>Acetobacterales</taxon>
        <taxon>Acetobacteraceae</taxon>
        <taxon>Acetobacter</taxon>
    </lineage>
</organism>
<feature type="signal peptide" evidence="2">
    <location>
        <begin position="1"/>
        <end position="33"/>
    </location>
</feature>
<evidence type="ECO:0000313" key="4">
    <source>
        <dbReference type="Proteomes" id="UP000631653"/>
    </source>
</evidence>
<dbReference type="RefSeq" id="WP_173570717.1">
    <property type="nucleotide sequence ID" value="NZ_WOSY01000011.1"/>
</dbReference>
<proteinExistence type="predicted"/>
<accession>A0ABX0K610</accession>
<feature type="chain" id="PRO_5045263727" evidence="2">
    <location>
        <begin position="34"/>
        <end position="139"/>
    </location>
</feature>
<comment type="caution">
    <text evidence="3">The sequence shown here is derived from an EMBL/GenBank/DDBJ whole genome shotgun (WGS) entry which is preliminary data.</text>
</comment>
<name>A0ABX0K610_9PROT</name>